<evidence type="ECO:0000313" key="1">
    <source>
        <dbReference type="EMBL" id="KAJ8868686.1"/>
    </source>
</evidence>
<keyword evidence="2" id="KW-1185">Reference proteome</keyword>
<proteinExistence type="predicted"/>
<evidence type="ECO:0000313" key="2">
    <source>
        <dbReference type="Proteomes" id="UP001159363"/>
    </source>
</evidence>
<comment type="caution">
    <text evidence="1">The sequence shown here is derived from an EMBL/GenBank/DDBJ whole genome shotgun (WGS) entry which is preliminary data.</text>
</comment>
<name>A0ABQ9G8C5_9NEOP</name>
<reference evidence="1 2" key="1">
    <citation type="submission" date="2023-02" db="EMBL/GenBank/DDBJ databases">
        <title>LHISI_Scaffold_Assembly.</title>
        <authorList>
            <person name="Stuart O.P."/>
            <person name="Cleave R."/>
            <person name="Magrath M.J.L."/>
            <person name="Mikheyev A.S."/>
        </authorList>
    </citation>
    <scope>NUCLEOTIDE SEQUENCE [LARGE SCALE GENOMIC DNA]</scope>
    <source>
        <strain evidence="1">Daus_M_001</strain>
        <tissue evidence="1">Leg muscle</tissue>
    </source>
</reference>
<organism evidence="1 2">
    <name type="scientific">Dryococelus australis</name>
    <dbReference type="NCBI Taxonomy" id="614101"/>
    <lineage>
        <taxon>Eukaryota</taxon>
        <taxon>Metazoa</taxon>
        <taxon>Ecdysozoa</taxon>
        <taxon>Arthropoda</taxon>
        <taxon>Hexapoda</taxon>
        <taxon>Insecta</taxon>
        <taxon>Pterygota</taxon>
        <taxon>Neoptera</taxon>
        <taxon>Polyneoptera</taxon>
        <taxon>Phasmatodea</taxon>
        <taxon>Verophasmatodea</taxon>
        <taxon>Anareolatae</taxon>
        <taxon>Phasmatidae</taxon>
        <taxon>Eurycanthinae</taxon>
        <taxon>Dryococelus</taxon>
    </lineage>
</organism>
<dbReference type="Proteomes" id="UP001159363">
    <property type="component" value="Chromosome 13"/>
</dbReference>
<protein>
    <submittedName>
        <fullName evidence="1">Uncharacterized protein</fullName>
    </submittedName>
</protein>
<accession>A0ABQ9G8C5</accession>
<gene>
    <name evidence="1" type="ORF">PR048_030225</name>
</gene>
<sequence>MSGGSADNMHGIFDYIRATALPLPLTSPYTKNIQGRILHCSGGGKGELAVTCNDVHHITNVYLPPGAVHVAYPPGQTWLPLYPSTACTTSFPCHAASPGRTANMFHLAGVARWAVCIARKATWVGSIHSLKKLLLPRLLFTFPLQPHQFMFPVVHFELGQYQVNAERVLHLPQRALFGQSLLLFVQRSRFDDHFFQLKINGRDLQRARSLCKSGMLYGGVGSRKRLTGGVNDGLSCFLSTASISVLARHDTLFSSSSVLILGPGRTHSSCGAHAEPQHCSTSLHVGFEPGSAGAAGRWVFSGLSHFAPGLHFDTASHLPRFIHIGSKDPDLYYSPPTNANWIRFLVESLPRYSHMEIVPDDDGRWLYSGISRFPPHLHFGAAPYSPHFPPKSLQFHATCKGAPRGLSHPILEGCLPKSGTYFRHCSTRTLDRSSVMPGLQEEE</sequence>
<dbReference type="EMBL" id="JARBHB010000014">
    <property type="protein sequence ID" value="KAJ8868686.1"/>
    <property type="molecule type" value="Genomic_DNA"/>
</dbReference>